<comment type="caution">
    <text evidence="1">The sequence shown here is derived from an EMBL/GenBank/DDBJ whole genome shotgun (WGS) entry which is preliminary data.</text>
</comment>
<proteinExistence type="predicted"/>
<dbReference type="EMBL" id="JZWT02000040">
    <property type="protein sequence ID" value="MFB6491503.1"/>
    <property type="molecule type" value="Genomic_DNA"/>
</dbReference>
<reference evidence="1" key="1">
    <citation type="submission" date="2024-07" db="EMBL/GenBank/DDBJ databases">
        <title>Metagenome and Metagenome-Assembled Genomes of Archaea from a hot spring from the geothermal field of Los Azufres, Mexico.</title>
        <authorList>
            <person name="Marin-Paredes R."/>
            <person name="Martinez-Romero E."/>
            <person name="Servin-Garciduenas L.E."/>
        </authorList>
    </citation>
    <scope>NUCLEOTIDE SEQUENCE</scope>
</reference>
<gene>
    <name evidence="1" type="ORF">TU35_009795</name>
</gene>
<sequence>MRPALVVAIAVAIAAAAASAAYLALSAQGGPAAALRNAAALASRNITATYELSAGLAGPRASPLFPRYVRGLVTISRTPVGDAAVVNGTVAVQAGLVIFRAGLDLALWRSGEELCYGFKLASIRVADCVPYLDLAQEYRAMLNESRYIGEGTWRGETTYCFAATASATARGEPLLINASKLCLLQNGVPANATLYIYPDRGPTIAVNLTLVNYAFAFDQGAFAEITGGLVPTGK</sequence>
<evidence type="ECO:0000313" key="1">
    <source>
        <dbReference type="EMBL" id="MFB6491503.1"/>
    </source>
</evidence>
<evidence type="ECO:0000313" key="2">
    <source>
        <dbReference type="Proteomes" id="UP000033636"/>
    </source>
</evidence>
<dbReference type="Proteomes" id="UP000033636">
    <property type="component" value="Unassembled WGS sequence"/>
</dbReference>
<organism evidence="1 2">
    <name type="scientific">Thermoproteus sp. AZ2</name>
    <dbReference type="NCBI Taxonomy" id="1609232"/>
    <lineage>
        <taxon>Archaea</taxon>
        <taxon>Thermoproteota</taxon>
        <taxon>Thermoprotei</taxon>
        <taxon>Thermoproteales</taxon>
        <taxon>Thermoproteaceae</taxon>
        <taxon>Thermoproteus</taxon>
    </lineage>
</organism>
<name>A0ACC6V3U3_9CREN</name>
<protein>
    <submittedName>
        <fullName evidence="1">Uncharacterized protein</fullName>
    </submittedName>
</protein>
<accession>A0ACC6V3U3</accession>